<dbReference type="SUPFAM" id="SSF51735">
    <property type="entry name" value="NAD(P)-binding Rossmann-fold domains"/>
    <property type="match status" value="1"/>
</dbReference>
<proteinExistence type="inferred from homology"/>
<dbReference type="NCBIfam" id="NF004843">
    <property type="entry name" value="PRK06194.1"/>
    <property type="match status" value="1"/>
</dbReference>
<keyword evidence="6" id="KW-1185">Reference proteome</keyword>
<dbReference type="PANTHER" id="PTHR44196:SF1">
    <property type="entry name" value="DEHYDROGENASE_REDUCTASE SDR FAMILY MEMBER 7B"/>
    <property type="match status" value="1"/>
</dbReference>
<sequence>MQELTGKVAVITGAAEGIGKAIAIAAAAEGMKLVLADISAETLAHTVTELRQNGSQVIGVVTDVAQEAAIMHLADQAYTQFGQVHLLVNNAGVAFTKSAWETTAKDWEWIMGINLYGVTHALRAFVPRMLASKEEAHIVNTASLAGLIAEPALAAYNVSKFGVVALSESLYHDLTLRKSKIGVSVLCPSWVKTRITDSERHRDQADRSKLEQLETISLKTGAAITKAVEAGIAPEQVAQAVISAVKQKQFYILTHPESKAAVHIRSEDILQGRSPSLLPI</sequence>
<dbReference type="SMART" id="SM00822">
    <property type="entry name" value="PKS_KR"/>
    <property type="match status" value="1"/>
</dbReference>
<dbReference type="CDD" id="cd05233">
    <property type="entry name" value="SDR_c"/>
    <property type="match status" value="1"/>
</dbReference>
<reference evidence="5 6" key="1">
    <citation type="submission" date="2024-09" db="EMBL/GenBank/DDBJ databases">
        <authorList>
            <person name="Sun Q."/>
            <person name="Mori K."/>
        </authorList>
    </citation>
    <scope>NUCLEOTIDE SEQUENCE [LARGE SCALE GENOMIC DNA]</scope>
    <source>
        <strain evidence="5 6">CCM 8677</strain>
    </source>
</reference>
<comment type="caution">
    <text evidence="5">The sequence shown here is derived from an EMBL/GenBank/DDBJ whole genome shotgun (WGS) entry which is preliminary data.</text>
</comment>
<comment type="similarity">
    <text evidence="1 3">Belongs to the short-chain dehydrogenases/reductases (SDR) family.</text>
</comment>
<protein>
    <submittedName>
        <fullName evidence="5">SDR family NAD(P)-dependent oxidoreductase</fullName>
    </submittedName>
</protein>
<dbReference type="PRINTS" id="PR00080">
    <property type="entry name" value="SDRFAMILY"/>
</dbReference>
<evidence type="ECO:0000313" key="5">
    <source>
        <dbReference type="EMBL" id="MFC0349341.1"/>
    </source>
</evidence>
<gene>
    <name evidence="5" type="ORF">ACFFJH_05950</name>
</gene>
<evidence type="ECO:0000259" key="4">
    <source>
        <dbReference type="SMART" id="SM00822"/>
    </source>
</evidence>
<name>A0ABV6IBY9_9BURK</name>
<dbReference type="Gene3D" id="3.40.50.720">
    <property type="entry name" value="NAD(P)-binding Rossmann-like Domain"/>
    <property type="match status" value="1"/>
</dbReference>
<evidence type="ECO:0000256" key="1">
    <source>
        <dbReference type="ARBA" id="ARBA00006484"/>
    </source>
</evidence>
<accession>A0ABV6IBY9</accession>
<dbReference type="Proteomes" id="UP001589844">
    <property type="component" value="Unassembled WGS sequence"/>
</dbReference>
<feature type="domain" description="Ketoreductase" evidence="4">
    <location>
        <begin position="7"/>
        <end position="194"/>
    </location>
</feature>
<dbReference type="EMBL" id="JBHLXJ010000007">
    <property type="protein sequence ID" value="MFC0349341.1"/>
    <property type="molecule type" value="Genomic_DNA"/>
</dbReference>
<dbReference type="InterPro" id="IPR002347">
    <property type="entry name" value="SDR_fam"/>
</dbReference>
<dbReference type="InterPro" id="IPR057326">
    <property type="entry name" value="KR_dom"/>
</dbReference>
<evidence type="ECO:0000256" key="2">
    <source>
        <dbReference type="ARBA" id="ARBA00023002"/>
    </source>
</evidence>
<evidence type="ECO:0000313" key="6">
    <source>
        <dbReference type="Proteomes" id="UP001589844"/>
    </source>
</evidence>
<dbReference type="PRINTS" id="PR00081">
    <property type="entry name" value="GDHRDH"/>
</dbReference>
<dbReference type="Pfam" id="PF00106">
    <property type="entry name" value="adh_short"/>
    <property type="match status" value="1"/>
</dbReference>
<keyword evidence="2" id="KW-0560">Oxidoreductase</keyword>
<dbReference type="PANTHER" id="PTHR44196">
    <property type="entry name" value="DEHYDROGENASE/REDUCTASE SDR FAMILY MEMBER 7B"/>
    <property type="match status" value="1"/>
</dbReference>
<dbReference type="InterPro" id="IPR036291">
    <property type="entry name" value="NAD(P)-bd_dom_sf"/>
</dbReference>
<dbReference type="RefSeq" id="WP_390210892.1">
    <property type="nucleotide sequence ID" value="NZ_JBHLXJ010000007.1"/>
</dbReference>
<organism evidence="5 6">
    <name type="scientific">Undibacterium danionis</name>
    <dbReference type="NCBI Taxonomy" id="1812100"/>
    <lineage>
        <taxon>Bacteria</taxon>
        <taxon>Pseudomonadati</taxon>
        <taxon>Pseudomonadota</taxon>
        <taxon>Betaproteobacteria</taxon>
        <taxon>Burkholderiales</taxon>
        <taxon>Oxalobacteraceae</taxon>
        <taxon>Undibacterium</taxon>
    </lineage>
</organism>
<evidence type="ECO:0000256" key="3">
    <source>
        <dbReference type="RuleBase" id="RU000363"/>
    </source>
</evidence>